<dbReference type="Pfam" id="PF13180">
    <property type="entry name" value="PDZ_2"/>
    <property type="match status" value="1"/>
</dbReference>
<reference evidence="4" key="1">
    <citation type="submission" date="2017-09" db="EMBL/GenBank/DDBJ databases">
        <title>Depth-based differentiation of microbial function through sediment-hosted aquifers and enrichment of novel symbionts in the deep terrestrial subsurface.</title>
        <authorList>
            <person name="Probst A.J."/>
            <person name="Ladd B."/>
            <person name="Jarett J.K."/>
            <person name="Geller-Mcgrath D.E."/>
            <person name="Sieber C.M.K."/>
            <person name="Emerson J.B."/>
            <person name="Anantharaman K."/>
            <person name="Thomas B.C."/>
            <person name="Malmstrom R."/>
            <person name="Stieglmeier M."/>
            <person name="Klingl A."/>
            <person name="Woyke T."/>
            <person name="Ryan C.M."/>
            <person name="Banfield J.F."/>
        </authorList>
    </citation>
    <scope>NUCLEOTIDE SEQUENCE [LARGE SCALE GENOMIC DNA]</scope>
</reference>
<dbReference type="InterPro" id="IPR036034">
    <property type="entry name" value="PDZ_sf"/>
</dbReference>
<comment type="similarity">
    <text evidence="1">Belongs to the peptidase S1C family.</text>
</comment>
<dbReference type="InterPro" id="IPR001478">
    <property type="entry name" value="PDZ"/>
</dbReference>
<feature type="domain" description="PDZ" evidence="2">
    <location>
        <begin position="182"/>
        <end position="265"/>
    </location>
</feature>
<dbReference type="Proteomes" id="UP000229307">
    <property type="component" value="Unassembled WGS sequence"/>
</dbReference>
<dbReference type="PROSITE" id="PS50106">
    <property type="entry name" value="PDZ"/>
    <property type="match status" value="2"/>
</dbReference>
<dbReference type="Gene3D" id="2.30.42.10">
    <property type="match status" value="2"/>
</dbReference>
<evidence type="ECO:0000259" key="2">
    <source>
        <dbReference type="PROSITE" id="PS50106"/>
    </source>
</evidence>
<comment type="caution">
    <text evidence="3">The sequence shown here is derived from an EMBL/GenBank/DDBJ whole genome shotgun (WGS) entry which is preliminary data.</text>
</comment>
<feature type="domain" description="PDZ" evidence="2">
    <location>
        <begin position="100"/>
        <end position="176"/>
    </location>
</feature>
<dbReference type="EMBL" id="PFMR01000269">
    <property type="protein sequence ID" value="PIZ15332.1"/>
    <property type="molecule type" value="Genomic_DNA"/>
</dbReference>
<proteinExistence type="inferred from homology"/>
<dbReference type="PANTHER" id="PTHR22939:SF129">
    <property type="entry name" value="SERINE PROTEASE HTRA2, MITOCHONDRIAL"/>
    <property type="match status" value="1"/>
</dbReference>
<evidence type="ECO:0000313" key="3">
    <source>
        <dbReference type="EMBL" id="PIZ15332.1"/>
    </source>
</evidence>
<name>A0A2M7S728_9BACT</name>
<evidence type="ECO:0000313" key="4">
    <source>
        <dbReference type="Proteomes" id="UP000229307"/>
    </source>
</evidence>
<organism evidence="3 4">
    <name type="scientific">Candidatus Desantisbacteria bacterium CG_4_10_14_0_8_um_filter_48_22</name>
    <dbReference type="NCBI Taxonomy" id="1974543"/>
    <lineage>
        <taxon>Bacteria</taxon>
        <taxon>Candidatus Desantisiibacteriota</taxon>
    </lineage>
</organism>
<gene>
    <name evidence="3" type="ORF">COY52_10045</name>
</gene>
<accession>A0A2M7S728</accession>
<dbReference type="PANTHER" id="PTHR22939">
    <property type="entry name" value="SERINE PROTEASE FAMILY S1C HTRA-RELATED"/>
    <property type="match status" value="1"/>
</dbReference>
<dbReference type="SUPFAM" id="SSF50156">
    <property type="entry name" value="PDZ domain-like"/>
    <property type="match status" value="2"/>
</dbReference>
<sequence>MQMGQLLGVNKMFTGSIGKVGTTYVINLKIINVESGKIDRAEAEMAYSEDQLLPATQNLAKKMAGLATQPLAGQQPQAKTFVEPQQPEKITPPGSLGANITSITDNFARSFGLSVRDGALVLGVVKESTADKAQVKKGDVITGFNGTEIKSSFNLISLISKTLAGDNVKLKVLRGGKEITIETVMQKAVSSEEVSCDFFGLTVLDTRDGFLITGIKKGTFDGNSEVEVGDMIKEINGQEFNYIADFYSAITMAGSSAGLLVERGNAPVKATVSMIEKIGIGAYWALTGMSGGSLAPGFTLCNYAPDDPGNNMEMDFRFWKSASGLNDMELILGYPFVFVYPIKTYTVTLFLGGNCRMEFGDIPGFSDYFGTDIGFLAKSGVEFFAGPAGFFFEGGVDVIMLGLANWTDAANKDQKTLRSTIDVYFPISAGVRFYF</sequence>
<evidence type="ECO:0000256" key="1">
    <source>
        <dbReference type="ARBA" id="ARBA00010541"/>
    </source>
</evidence>
<protein>
    <recommendedName>
        <fullName evidence="2">PDZ domain-containing protein</fullName>
    </recommendedName>
</protein>
<dbReference type="AlphaFoldDB" id="A0A2M7S728"/>
<dbReference type="SMART" id="SM00228">
    <property type="entry name" value="PDZ"/>
    <property type="match status" value="2"/>
</dbReference>